<dbReference type="AlphaFoldDB" id="A0A5B7CZ17"/>
<name>A0A5B7CZ17_PORTR</name>
<evidence type="ECO:0000256" key="1">
    <source>
        <dbReference type="SAM" id="MobiDB-lite"/>
    </source>
</evidence>
<sequence length="111" mass="12191">MLFAINCRQLNSFSAALAGGWQDISEYTVPFLRPFLLTPLFHLSYPPLPRSPSPLHLPPACQRCPATTDHSHVPSTLTKHPRLRSDEHSSAPSCCARLGNSIVSPSSTRID</sequence>
<evidence type="ECO:0000313" key="2">
    <source>
        <dbReference type="EMBL" id="MPC14024.1"/>
    </source>
</evidence>
<protein>
    <submittedName>
        <fullName evidence="2">Uncharacterized protein</fullName>
    </submittedName>
</protein>
<proteinExistence type="predicted"/>
<gene>
    <name evidence="2" type="ORF">E2C01_006777</name>
</gene>
<feature type="compositionally biased region" description="Polar residues" evidence="1">
    <location>
        <begin position="101"/>
        <end position="111"/>
    </location>
</feature>
<dbReference type="EMBL" id="VSRR010000323">
    <property type="protein sequence ID" value="MPC14024.1"/>
    <property type="molecule type" value="Genomic_DNA"/>
</dbReference>
<feature type="region of interest" description="Disordered" evidence="1">
    <location>
        <begin position="66"/>
        <end position="111"/>
    </location>
</feature>
<keyword evidence="3" id="KW-1185">Reference proteome</keyword>
<accession>A0A5B7CZ17</accession>
<evidence type="ECO:0000313" key="3">
    <source>
        <dbReference type="Proteomes" id="UP000324222"/>
    </source>
</evidence>
<dbReference type="Proteomes" id="UP000324222">
    <property type="component" value="Unassembled WGS sequence"/>
</dbReference>
<comment type="caution">
    <text evidence="2">The sequence shown here is derived from an EMBL/GenBank/DDBJ whole genome shotgun (WGS) entry which is preliminary data.</text>
</comment>
<reference evidence="2 3" key="1">
    <citation type="submission" date="2019-05" db="EMBL/GenBank/DDBJ databases">
        <title>Another draft genome of Portunus trituberculatus and its Hox gene families provides insights of decapod evolution.</title>
        <authorList>
            <person name="Jeong J.-H."/>
            <person name="Song I."/>
            <person name="Kim S."/>
            <person name="Choi T."/>
            <person name="Kim D."/>
            <person name="Ryu S."/>
            <person name="Kim W."/>
        </authorList>
    </citation>
    <scope>NUCLEOTIDE SEQUENCE [LARGE SCALE GENOMIC DNA]</scope>
    <source>
        <tissue evidence="2">Muscle</tissue>
    </source>
</reference>
<organism evidence="2 3">
    <name type="scientific">Portunus trituberculatus</name>
    <name type="common">Swimming crab</name>
    <name type="synonym">Neptunus trituberculatus</name>
    <dbReference type="NCBI Taxonomy" id="210409"/>
    <lineage>
        <taxon>Eukaryota</taxon>
        <taxon>Metazoa</taxon>
        <taxon>Ecdysozoa</taxon>
        <taxon>Arthropoda</taxon>
        <taxon>Crustacea</taxon>
        <taxon>Multicrustacea</taxon>
        <taxon>Malacostraca</taxon>
        <taxon>Eumalacostraca</taxon>
        <taxon>Eucarida</taxon>
        <taxon>Decapoda</taxon>
        <taxon>Pleocyemata</taxon>
        <taxon>Brachyura</taxon>
        <taxon>Eubrachyura</taxon>
        <taxon>Portunoidea</taxon>
        <taxon>Portunidae</taxon>
        <taxon>Portuninae</taxon>
        <taxon>Portunus</taxon>
    </lineage>
</organism>